<keyword evidence="3" id="KW-1185">Reference proteome</keyword>
<organism evidence="2 3">
    <name type="scientific">Pseudomonas aestuarii</name>
    <dbReference type="NCBI Taxonomy" id="3018340"/>
    <lineage>
        <taxon>Bacteria</taxon>
        <taxon>Pseudomonadati</taxon>
        <taxon>Pseudomonadota</taxon>
        <taxon>Gammaproteobacteria</taxon>
        <taxon>Pseudomonadales</taxon>
        <taxon>Pseudomonadaceae</taxon>
        <taxon>Pseudomonas</taxon>
    </lineage>
</organism>
<comment type="caution">
    <text evidence="2">The sequence shown here is derived from an EMBL/GenBank/DDBJ whole genome shotgun (WGS) entry which is preliminary data.</text>
</comment>
<evidence type="ECO:0000256" key="1">
    <source>
        <dbReference type="SAM" id="MobiDB-lite"/>
    </source>
</evidence>
<keyword evidence="2" id="KW-0255">Endonuclease</keyword>
<dbReference type="Proteomes" id="UP001212042">
    <property type="component" value="Unassembled WGS sequence"/>
</dbReference>
<reference evidence="2 3" key="1">
    <citation type="submission" date="2023-01" db="EMBL/GenBank/DDBJ databases">
        <title>Pseudomonas SA3-5T sp. nov., isolated from tidal flat sediment.</title>
        <authorList>
            <person name="Kim H.S."/>
            <person name="Kim J.-S."/>
            <person name="Suh M.K."/>
            <person name="Eom M.K."/>
            <person name="Lee J.-S."/>
        </authorList>
    </citation>
    <scope>NUCLEOTIDE SEQUENCE [LARGE SCALE GENOMIC DNA]</scope>
    <source>
        <strain evidence="2 3">SA3-5</strain>
    </source>
</reference>
<gene>
    <name evidence="2" type="ORF">PH586_11850</name>
</gene>
<protein>
    <submittedName>
        <fullName evidence="2">HNH endonuclease</fullName>
    </submittedName>
</protein>
<proteinExistence type="predicted"/>
<keyword evidence="2" id="KW-0378">Hydrolase</keyword>
<evidence type="ECO:0000313" key="2">
    <source>
        <dbReference type="EMBL" id="MDA7087079.1"/>
    </source>
</evidence>
<dbReference type="EMBL" id="JAQJZJ010000005">
    <property type="protein sequence ID" value="MDA7087079.1"/>
    <property type="molecule type" value="Genomic_DNA"/>
</dbReference>
<dbReference type="CDD" id="cd00085">
    <property type="entry name" value="HNHc"/>
    <property type="match status" value="1"/>
</dbReference>
<dbReference type="RefSeq" id="WP_271347971.1">
    <property type="nucleotide sequence ID" value="NZ_JAQJZJ010000005.1"/>
</dbReference>
<keyword evidence="2" id="KW-0540">Nuclease</keyword>
<name>A0ABT4XFU5_9PSED</name>
<accession>A0ABT4XFU5</accession>
<sequence length="308" mass="34520">MQTNQWLNTPEFLAVWKAAFRDAKSTFVGLSECVRASSRREKTGGLWTQINHPSPGIHLLAIELQPNVSPLSIRLKIWIDQNFPSLYDKLRSAKAPELLGQHTVLNPDQKPRPSWESQLSAAGVSLRGLSYRLPDLSFLSDKATAGVDLRRMGTEFFEWLIDTIASTELPSASSETTSEALEGDQSSPLPVDATYPDEVQPSDQYTEGATKSVTVNAYERSVRARQACIDHYGFDCVVCGLNFEERYGEVGRGFIHVHHEVPLHEIGREYLVSPVEHLKPVCPNCHAMLHRLDPPHSIPELRARLKRT</sequence>
<evidence type="ECO:0000313" key="3">
    <source>
        <dbReference type="Proteomes" id="UP001212042"/>
    </source>
</evidence>
<feature type="region of interest" description="Disordered" evidence="1">
    <location>
        <begin position="170"/>
        <end position="208"/>
    </location>
</feature>
<feature type="compositionally biased region" description="Low complexity" evidence="1">
    <location>
        <begin position="170"/>
        <end position="180"/>
    </location>
</feature>
<dbReference type="GO" id="GO:0004519">
    <property type="term" value="F:endonuclease activity"/>
    <property type="evidence" value="ECO:0007669"/>
    <property type="project" value="UniProtKB-KW"/>
</dbReference>
<dbReference type="InterPro" id="IPR003615">
    <property type="entry name" value="HNH_nuc"/>
</dbReference>